<feature type="transmembrane region" description="Helical" evidence="9">
    <location>
        <begin position="14"/>
        <end position="38"/>
    </location>
</feature>
<evidence type="ECO:0000256" key="8">
    <source>
        <dbReference type="ARBA" id="ARBA00038436"/>
    </source>
</evidence>
<evidence type="ECO:0000256" key="5">
    <source>
        <dbReference type="ARBA" id="ARBA00022692"/>
    </source>
</evidence>
<evidence type="ECO:0000256" key="3">
    <source>
        <dbReference type="ARBA" id="ARBA00022475"/>
    </source>
</evidence>
<name>A0A1I2QAR2_9FIRM</name>
<comment type="similarity">
    <text evidence="8">Belongs to the TRAP transporter small permease family.</text>
</comment>
<keyword evidence="7 9" id="KW-0472">Membrane</keyword>
<gene>
    <name evidence="11" type="ORF">SAMN05660649_01067</name>
</gene>
<dbReference type="InterPro" id="IPR055348">
    <property type="entry name" value="DctQ"/>
</dbReference>
<keyword evidence="3" id="KW-1003">Cell membrane</keyword>
<dbReference type="GO" id="GO:0015740">
    <property type="term" value="P:C4-dicarboxylate transport"/>
    <property type="evidence" value="ECO:0007669"/>
    <property type="project" value="TreeGrafter"/>
</dbReference>
<protein>
    <submittedName>
        <fullName evidence="11">TRAP-type C4-dicarboxylate transport system, small permease component</fullName>
    </submittedName>
</protein>
<dbReference type="RefSeq" id="WP_092469442.1">
    <property type="nucleotide sequence ID" value="NZ_FOOX01000003.1"/>
</dbReference>
<feature type="transmembrane region" description="Helical" evidence="9">
    <location>
        <begin position="50"/>
        <end position="68"/>
    </location>
</feature>
<dbReference type="EMBL" id="FOOX01000003">
    <property type="protein sequence ID" value="SFG23357.1"/>
    <property type="molecule type" value="Genomic_DNA"/>
</dbReference>
<dbReference type="PANTHER" id="PTHR35011:SF10">
    <property type="entry name" value="TRAP TRANSPORTER SMALL PERMEASE PROTEIN"/>
    <property type="match status" value="1"/>
</dbReference>
<sequence>MKKLSGMVAGFSKLLDAIAAFCTVAVMVLAVVNIIMRAAAGRPILGTYEFVGYLTAGLIGLALASCALQNGHIAVSFVVDKFSRRLQACVDVFTNVLAISFWGVAAWYIAKYAGSMNANGVVSPTSQIPFYPFIYMVSFGLLALCLVLLLRLLESIRKAAINK</sequence>
<feature type="domain" description="Tripartite ATP-independent periplasmic transporters DctQ component" evidence="10">
    <location>
        <begin position="27"/>
        <end position="157"/>
    </location>
</feature>
<feature type="transmembrane region" description="Helical" evidence="9">
    <location>
        <begin position="130"/>
        <end position="153"/>
    </location>
</feature>
<keyword evidence="4" id="KW-0997">Cell inner membrane</keyword>
<keyword evidence="12" id="KW-1185">Reference proteome</keyword>
<dbReference type="InterPro" id="IPR007387">
    <property type="entry name" value="TRAP_DctQ"/>
</dbReference>
<dbReference type="PANTHER" id="PTHR35011">
    <property type="entry name" value="2,3-DIKETO-L-GULONATE TRAP TRANSPORTER SMALL PERMEASE PROTEIN YIAM"/>
    <property type="match status" value="1"/>
</dbReference>
<organism evidence="11 12">
    <name type="scientific">Desulfotruncus arcticus DSM 17038</name>
    <dbReference type="NCBI Taxonomy" id="1121424"/>
    <lineage>
        <taxon>Bacteria</taxon>
        <taxon>Bacillati</taxon>
        <taxon>Bacillota</taxon>
        <taxon>Clostridia</taxon>
        <taxon>Eubacteriales</taxon>
        <taxon>Desulfallaceae</taxon>
        <taxon>Desulfotruncus</taxon>
    </lineage>
</organism>
<keyword evidence="5 9" id="KW-0812">Transmembrane</keyword>
<evidence type="ECO:0000313" key="12">
    <source>
        <dbReference type="Proteomes" id="UP000199337"/>
    </source>
</evidence>
<evidence type="ECO:0000259" key="10">
    <source>
        <dbReference type="Pfam" id="PF04290"/>
    </source>
</evidence>
<dbReference type="GO" id="GO:0005886">
    <property type="term" value="C:plasma membrane"/>
    <property type="evidence" value="ECO:0007669"/>
    <property type="project" value="UniProtKB-SubCell"/>
</dbReference>
<evidence type="ECO:0000256" key="4">
    <source>
        <dbReference type="ARBA" id="ARBA00022519"/>
    </source>
</evidence>
<evidence type="ECO:0000256" key="1">
    <source>
        <dbReference type="ARBA" id="ARBA00004429"/>
    </source>
</evidence>
<evidence type="ECO:0000256" key="7">
    <source>
        <dbReference type="ARBA" id="ARBA00023136"/>
    </source>
</evidence>
<dbReference type="Pfam" id="PF04290">
    <property type="entry name" value="DctQ"/>
    <property type="match status" value="1"/>
</dbReference>
<evidence type="ECO:0000256" key="2">
    <source>
        <dbReference type="ARBA" id="ARBA00022448"/>
    </source>
</evidence>
<dbReference type="GO" id="GO:0022857">
    <property type="term" value="F:transmembrane transporter activity"/>
    <property type="evidence" value="ECO:0007669"/>
    <property type="project" value="TreeGrafter"/>
</dbReference>
<keyword evidence="2" id="KW-0813">Transport</keyword>
<dbReference type="OrthoDB" id="1807003at2"/>
<keyword evidence="6 9" id="KW-1133">Transmembrane helix</keyword>
<dbReference type="Proteomes" id="UP000199337">
    <property type="component" value="Unassembled WGS sequence"/>
</dbReference>
<proteinExistence type="inferred from homology"/>
<dbReference type="STRING" id="341036.SAMN05660649_01067"/>
<feature type="transmembrane region" description="Helical" evidence="9">
    <location>
        <begin position="88"/>
        <end position="110"/>
    </location>
</feature>
<evidence type="ECO:0000256" key="9">
    <source>
        <dbReference type="SAM" id="Phobius"/>
    </source>
</evidence>
<reference evidence="12" key="1">
    <citation type="submission" date="2016-10" db="EMBL/GenBank/DDBJ databases">
        <authorList>
            <person name="Varghese N."/>
            <person name="Submissions S."/>
        </authorList>
    </citation>
    <scope>NUCLEOTIDE SEQUENCE [LARGE SCALE GENOMIC DNA]</scope>
    <source>
        <strain evidence="12">DSM 17038</strain>
    </source>
</reference>
<evidence type="ECO:0000256" key="6">
    <source>
        <dbReference type="ARBA" id="ARBA00022989"/>
    </source>
</evidence>
<evidence type="ECO:0000313" key="11">
    <source>
        <dbReference type="EMBL" id="SFG23357.1"/>
    </source>
</evidence>
<dbReference type="AlphaFoldDB" id="A0A1I2QAR2"/>
<comment type="subcellular location">
    <subcellularLocation>
        <location evidence="1">Cell inner membrane</location>
        <topology evidence="1">Multi-pass membrane protein</topology>
    </subcellularLocation>
</comment>
<accession>A0A1I2QAR2</accession>